<dbReference type="GO" id="GO:0006421">
    <property type="term" value="P:asparaginyl-tRNA aminoacylation"/>
    <property type="evidence" value="ECO:0007669"/>
    <property type="project" value="TreeGrafter"/>
</dbReference>
<evidence type="ECO:0000313" key="13">
    <source>
        <dbReference type="Proteomes" id="UP000023152"/>
    </source>
</evidence>
<keyword evidence="9" id="KW-1133">Transmembrane helix</keyword>
<keyword evidence="9" id="KW-0812">Transmembrane</keyword>
<comment type="caution">
    <text evidence="12">The sequence shown here is derived from an EMBL/GenBank/DDBJ whole genome shotgun (WGS) entry which is preliminary data.</text>
</comment>
<dbReference type="GO" id="GO:0003676">
    <property type="term" value="F:nucleic acid binding"/>
    <property type="evidence" value="ECO:0007669"/>
    <property type="project" value="InterPro"/>
</dbReference>
<evidence type="ECO:0000256" key="2">
    <source>
        <dbReference type="ARBA" id="ARBA00022490"/>
    </source>
</evidence>
<dbReference type="Gene3D" id="3.30.930.10">
    <property type="entry name" value="Bira Bifunctional Protein, Domain 2"/>
    <property type="match status" value="1"/>
</dbReference>
<dbReference type="SUPFAM" id="SSF50249">
    <property type="entry name" value="Nucleic acid-binding proteins"/>
    <property type="match status" value="1"/>
</dbReference>
<protein>
    <submittedName>
        <fullName evidence="12">Asparagine-tRNA ligase</fullName>
    </submittedName>
</protein>
<dbReference type="PANTHER" id="PTHR22594:SF16">
    <property type="entry name" value="ASPARAGINE--TRNA LIGASE, CYTOPLASMIC"/>
    <property type="match status" value="1"/>
</dbReference>
<keyword evidence="5" id="KW-0067">ATP-binding</keyword>
<gene>
    <name evidence="12" type="ORF">RFI_02825</name>
</gene>
<dbReference type="Gene3D" id="2.40.50.140">
    <property type="entry name" value="Nucleic acid-binding proteins"/>
    <property type="match status" value="1"/>
</dbReference>
<evidence type="ECO:0000256" key="7">
    <source>
        <dbReference type="ARBA" id="ARBA00023146"/>
    </source>
</evidence>
<evidence type="ECO:0000256" key="6">
    <source>
        <dbReference type="ARBA" id="ARBA00022917"/>
    </source>
</evidence>
<dbReference type="InterPro" id="IPR045864">
    <property type="entry name" value="aa-tRNA-synth_II/BPL/LPL"/>
</dbReference>
<dbReference type="GO" id="GO:0005524">
    <property type="term" value="F:ATP binding"/>
    <property type="evidence" value="ECO:0007669"/>
    <property type="project" value="UniProtKB-KW"/>
</dbReference>
<keyword evidence="9" id="KW-0472">Membrane</keyword>
<dbReference type="AlphaFoldDB" id="X6P869"/>
<evidence type="ECO:0000256" key="3">
    <source>
        <dbReference type="ARBA" id="ARBA00022598"/>
    </source>
</evidence>
<evidence type="ECO:0000256" key="8">
    <source>
        <dbReference type="SAM" id="MobiDB-lite"/>
    </source>
</evidence>
<dbReference type="Proteomes" id="UP000023152">
    <property type="component" value="Unassembled WGS sequence"/>
</dbReference>
<sequence length="322" mass="37865">MKAIFFCVCVMGGGQKEEKNKKSDEKEEKNKTSEEKEAEHQRILEEKLKSAVKITENSSLPKPVRVTIDQCFKHPDKYADQRIEIHGWVHFLRQQKLRMFIDLRDGTGTPPRIQCVFEGDLTNTREAILLNREASLMIRGKVVKRESNEKDPRPVEVLVDYYEVIGSASADVETIVNKDANPQVLYDQRHWVIRTERPALILRMRCYITQAFRQHTRSNKKMEYIYVLIFIFVLSWTTQNGMNFFVCFDYTIHEFHLFFFLEQHFYDKGFIEVTPPTLVQTQVEGGSTLFPLDYFGEKAYLTQSSQLYLEVTDNRKERGYTM</sequence>
<keyword evidence="13" id="KW-1185">Reference proteome</keyword>
<reference evidence="12 13" key="1">
    <citation type="journal article" date="2013" name="Curr. Biol.">
        <title>The Genome of the Foraminiferan Reticulomyxa filosa.</title>
        <authorList>
            <person name="Glockner G."/>
            <person name="Hulsmann N."/>
            <person name="Schleicher M."/>
            <person name="Noegel A.A."/>
            <person name="Eichinger L."/>
            <person name="Gallinger C."/>
            <person name="Pawlowski J."/>
            <person name="Sierra R."/>
            <person name="Euteneuer U."/>
            <person name="Pillet L."/>
            <person name="Moustafa A."/>
            <person name="Platzer M."/>
            <person name="Groth M."/>
            <person name="Szafranski K."/>
            <person name="Schliwa M."/>
        </authorList>
    </citation>
    <scope>NUCLEOTIDE SEQUENCE [LARGE SCALE GENOMIC DNA]</scope>
</reference>
<keyword evidence="7" id="KW-0030">Aminoacyl-tRNA synthetase</keyword>
<evidence type="ECO:0000256" key="1">
    <source>
        <dbReference type="ARBA" id="ARBA00004496"/>
    </source>
</evidence>
<dbReference type="InterPro" id="IPR004365">
    <property type="entry name" value="NA-bd_OB_tRNA"/>
</dbReference>
<dbReference type="GO" id="GO:0005737">
    <property type="term" value="C:cytoplasm"/>
    <property type="evidence" value="ECO:0007669"/>
    <property type="project" value="UniProtKB-SubCell"/>
</dbReference>
<comment type="subcellular location">
    <subcellularLocation>
        <location evidence="1">Cytoplasm</location>
    </subcellularLocation>
</comment>
<evidence type="ECO:0000256" key="4">
    <source>
        <dbReference type="ARBA" id="ARBA00022741"/>
    </source>
</evidence>
<dbReference type="OrthoDB" id="1931232at2759"/>
<dbReference type="GO" id="GO:0004816">
    <property type="term" value="F:asparagine-tRNA ligase activity"/>
    <property type="evidence" value="ECO:0007669"/>
    <property type="project" value="TreeGrafter"/>
</dbReference>
<evidence type="ECO:0000256" key="9">
    <source>
        <dbReference type="SAM" id="Phobius"/>
    </source>
</evidence>
<evidence type="ECO:0000313" key="12">
    <source>
        <dbReference type="EMBL" id="ETO34269.1"/>
    </source>
</evidence>
<evidence type="ECO:0000259" key="11">
    <source>
        <dbReference type="Pfam" id="PF01336"/>
    </source>
</evidence>
<keyword evidence="6" id="KW-0648">Protein biosynthesis</keyword>
<dbReference type="Pfam" id="PF00152">
    <property type="entry name" value="tRNA-synt_2"/>
    <property type="match status" value="1"/>
</dbReference>
<evidence type="ECO:0000256" key="5">
    <source>
        <dbReference type="ARBA" id="ARBA00022840"/>
    </source>
</evidence>
<dbReference type="InterPro" id="IPR004364">
    <property type="entry name" value="Aa-tRNA-synt_II"/>
</dbReference>
<dbReference type="PANTHER" id="PTHR22594">
    <property type="entry name" value="ASPARTYL/LYSYL-TRNA SYNTHETASE"/>
    <property type="match status" value="1"/>
</dbReference>
<name>X6P869_RETFI</name>
<feature type="domain" description="OB" evidence="11">
    <location>
        <begin position="84"/>
        <end position="165"/>
    </location>
</feature>
<dbReference type="EMBL" id="ASPP01002724">
    <property type="protein sequence ID" value="ETO34269.1"/>
    <property type="molecule type" value="Genomic_DNA"/>
</dbReference>
<accession>X6P869</accession>
<organism evidence="12 13">
    <name type="scientific">Reticulomyxa filosa</name>
    <dbReference type="NCBI Taxonomy" id="46433"/>
    <lineage>
        <taxon>Eukaryota</taxon>
        <taxon>Sar</taxon>
        <taxon>Rhizaria</taxon>
        <taxon>Retaria</taxon>
        <taxon>Foraminifera</taxon>
        <taxon>Monothalamids</taxon>
        <taxon>Reticulomyxidae</taxon>
        <taxon>Reticulomyxa</taxon>
    </lineage>
</organism>
<dbReference type="Pfam" id="PF01336">
    <property type="entry name" value="tRNA_anti-codon"/>
    <property type="match status" value="1"/>
</dbReference>
<keyword evidence="2" id="KW-0963">Cytoplasm</keyword>
<feature type="transmembrane region" description="Helical" evidence="9">
    <location>
        <begin position="224"/>
        <end position="248"/>
    </location>
</feature>
<evidence type="ECO:0000259" key="10">
    <source>
        <dbReference type="Pfam" id="PF00152"/>
    </source>
</evidence>
<feature type="region of interest" description="Disordered" evidence="8">
    <location>
        <begin position="15"/>
        <end position="41"/>
    </location>
</feature>
<dbReference type="CDD" id="cd04323">
    <property type="entry name" value="AsnRS_cyto_like_N"/>
    <property type="match status" value="1"/>
</dbReference>
<keyword evidence="4" id="KW-0547">Nucleotide-binding</keyword>
<proteinExistence type="predicted"/>
<feature type="domain" description="Aminoacyl-tRNA synthetase class II (D/K/N)" evidence="10">
    <location>
        <begin position="261"/>
        <end position="311"/>
    </location>
</feature>
<dbReference type="InterPro" id="IPR012340">
    <property type="entry name" value="NA-bd_OB-fold"/>
</dbReference>
<dbReference type="SUPFAM" id="SSF55681">
    <property type="entry name" value="Class II aaRS and biotin synthetases"/>
    <property type="match status" value="1"/>
</dbReference>
<keyword evidence="3 12" id="KW-0436">Ligase</keyword>